<feature type="domain" description="CusB-like beta-barrel" evidence="2">
    <location>
        <begin position="234"/>
        <end position="286"/>
    </location>
</feature>
<dbReference type="InterPro" id="IPR058792">
    <property type="entry name" value="Beta-barrel_RND_2"/>
</dbReference>
<gene>
    <name evidence="3" type="ORF">SAMN05660461_1125</name>
</gene>
<reference evidence="3 4" key="1">
    <citation type="submission" date="2017-02" db="EMBL/GenBank/DDBJ databases">
        <authorList>
            <person name="Peterson S.W."/>
        </authorList>
    </citation>
    <scope>NUCLEOTIDE SEQUENCE [LARGE SCALE GENOMIC DNA]</scope>
    <source>
        <strain evidence="3 4">DSM 18108</strain>
    </source>
</reference>
<keyword evidence="4" id="KW-1185">Reference proteome</keyword>
<dbReference type="PANTHER" id="PTHR30469:SF15">
    <property type="entry name" value="HLYD FAMILY OF SECRETION PROTEINS"/>
    <property type="match status" value="1"/>
</dbReference>
<dbReference type="STRING" id="393003.SAMN05660461_1125"/>
<evidence type="ECO:0000259" key="2">
    <source>
        <dbReference type="Pfam" id="PF25954"/>
    </source>
</evidence>
<dbReference type="PROSITE" id="PS51257">
    <property type="entry name" value="PROKAR_LIPOPROTEIN"/>
    <property type="match status" value="1"/>
</dbReference>
<dbReference type="GO" id="GO:1990281">
    <property type="term" value="C:efflux pump complex"/>
    <property type="evidence" value="ECO:0007669"/>
    <property type="project" value="TreeGrafter"/>
</dbReference>
<evidence type="ECO:0000313" key="4">
    <source>
        <dbReference type="Proteomes" id="UP000190166"/>
    </source>
</evidence>
<dbReference type="PANTHER" id="PTHR30469">
    <property type="entry name" value="MULTIDRUG RESISTANCE PROTEIN MDTA"/>
    <property type="match status" value="1"/>
</dbReference>
<name>A0A1T5NCG2_9BACT</name>
<dbReference type="RefSeq" id="WP_079468411.1">
    <property type="nucleotide sequence ID" value="NZ_FUZZ01000001.1"/>
</dbReference>
<organism evidence="3 4">
    <name type="scientific">Chitinophaga ginsengisegetis</name>
    <dbReference type="NCBI Taxonomy" id="393003"/>
    <lineage>
        <taxon>Bacteria</taxon>
        <taxon>Pseudomonadati</taxon>
        <taxon>Bacteroidota</taxon>
        <taxon>Chitinophagia</taxon>
        <taxon>Chitinophagales</taxon>
        <taxon>Chitinophagaceae</taxon>
        <taxon>Chitinophaga</taxon>
    </lineage>
</organism>
<dbReference type="EMBL" id="FUZZ01000001">
    <property type="protein sequence ID" value="SKC98200.1"/>
    <property type="molecule type" value="Genomic_DNA"/>
</dbReference>
<evidence type="ECO:0000313" key="3">
    <source>
        <dbReference type="EMBL" id="SKC98200.1"/>
    </source>
</evidence>
<proteinExistence type="predicted"/>
<accession>A0A1T5NCG2</accession>
<protein>
    <submittedName>
        <fullName evidence="3">Multidrug efflux pump subunit AcrA (Membrane-fusion protein)</fullName>
    </submittedName>
</protein>
<evidence type="ECO:0000256" key="1">
    <source>
        <dbReference type="SAM" id="Coils"/>
    </source>
</evidence>
<feature type="coiled-coil region" evidence="1">
    <location>
        <begin position="100"/>
        <end position="127"/>
    </location>
</feature>
<dbReference type="GO" id="GO:0015562">
    <property type="term" value="F:efflux transmembrane transporter activity"/>
    <property type="evidence" value="ECO:0007669"/>
    <property type="project" value="TreeGrafter"/>
</dbReference>
<sequence>MKKLLLTAGIAILATACKEKIPVYTVQQRTLNEAVYASGEIMPQAYYFLKSNSADLLLQVKVKEGDAVNRDQVLAVLGTPSQLTQSDILHRQVALAGSNAEDGSATLNELKERIEQARQKYEADNLNAARYTDLAKDKAVAEKDAEQTRLEAANSLHTYRSLQQQYLAQKNALADKLLQTREQLAANNQVREGKVLKSPVDGSVFKVYLKEGELAPLNDPVMMIGLPGKFKLELLVDERDISKIKTGQKVYFETDVYAGKQFAATINKIIPVLQKESRSFQVEAAVLDSNAFYPQSSVEANIIIRENIRALMIPADYLLKGDSVYLQQGKEWRKTHITTHTKSGEWVEITGGLHAGDIIAKKE</sequence>
<dbReference type="Gene3D" id="2.40.50.100">
    <property type="match status" value="1"/>
</dbReference>
<dbReference type="Gene3D" id="2.40.30.170">
    <property type="match status" value="1"/>
</dbReference>
<keyword evidence="1" id="KW-0175">Coiled coil</keyword>
<dbReference type="Pfam" id="PF25954">
    <property type="entry name" value="Beta-barrel_RND_2"/>
    <property type="match status" value="1"/>
</dbReference>
<dbReference type="AlphaFoldDB" id="A0A1T5NCG2"/>
<dbReference type="Proteomes" id="UP000190166">
    <property type="component" value="Unassembled WGS sequence"/>
</dbReference>